<accession>A0A386WQ47</accession>
<dbReference type="AlphaFoldDB" id="A0A386WQ47"/>
<feature type="transmembrane region" description="Helical" evidence="1">
    <location>
        <begin position="38"/>
        <end position="57"/>
    </location>
</feature>
<organism evidence="2 3">
    <name type="scientific">Micromonospora tulbaghiae</name>
    <dbReference type="NCBI Taxonomy" id="479978"/>
    <lineage>
        <taxon>Bacteria</taxon>
        <taxon>Bacillati</taxon>
        <taxon>Actinomycetota</taxon>
        <taxon>Actinomycetes</taxon>
        <taxon>Micromonosporales</taxon>
        <taxon>Micromonosporaceae</taxon>
        <taxon>Micromonospora</taxon>
    </lineage>
</organism>
<evidence type="ECO:0000313" key="2">
    <source>
        <dbReference type="EMBL" id="AYF30153.1"/>
    </source>
</evidence>
<name>A0A386WQ47_9ACTN</name>
<gene>
    <name evidence="2" type="ORF">CSH63_22430</name>
</gene>
<dbReference type="Proteomes" id="UP000267804">
    <property type="component" value="Chromosome"/>
</dbReference>
<evidence type="ECO:0000256" key="1">
    <source>
        <dbReference type="SAM" id="Phobius"/>
    </source>
</evidence>
<feature type="transmembrane region" description="Helical" evidence="1">
    <location>
        <begin position="142"/>
        <end position="162"/>
    </location>
</feature>
<keyword evidence="1" id="KW-1133">Transmembrane helix</keyword>
<protein>
    <submittedName>
        <fullName evidence="2">Uncharacterized protein</fullName>
    </submittedName>
</protein>
<dbReference type="EMBL" id="CP024087">
    <property type="protein sequence ID" value="AYF30153.1"/>
    <property type="molecule type" value="Genomic_DNA"/>
</dbReference>
<reference evidence="2 3" key="1">
    <citation type="submission" date="2017-10" db="EMBL/GenBank/DDBJ databases">
        <title>Integration of genomic and chemical information greatly accelerates assignment of the full stereostructure of myelolactone, a potent inhibitor of myeloma from a marine-derived Micromonospora.</title>
        <authorList>
            <person name="Kim M.C."/>
            <person name="Machado H."/>
            <person name="Jensen P.R."/>
            <person name="Fenical W."/>
        </authorList>
    </citation>
    <scope>NUCLEOTIDE SEQUENCE [LARGE SCALE GENOMIC DNA]</scope>
    <source>
        <strain evidence="2 3">CNY-010</strain>
    </source>
</reference>
<sequence length="242" mass="25494">MPPEILIANASGTVTGTVTVAETTAPVRSAAAIAKGNVVWIVASAALIGSILYLESFDNQQVNESIKKWDEAARLLGADQFGAAMAAVPPDAAEWDFDDRDAFDLFLRKLGAEINSLAEAFAANRDTLTAARDAYNDAISGLAQALMPILVAVIASIALQFFPATTALAQAIGIVGLTATAAVLVLVFGEISALLHALLAAFHTDNRFTFTADSRPGWAPTGSDPDIKDIKIDWVRDAKFYG</sequence>
<feature type="transmembrane region" description="Helical" evidence="1">
    <location>
        <begin position="168"/>
        <end position="189"/>
    </location>
</feature>
<evidence type="ECO:0000313" key="3">
    <source>
        <dbReference type="Proteomes" id="UP000267804"/>
    </source>
</evidence>
<dbReference type="KEGG" id="mtua:CSH63_22430"/>
<keyword evidence="1" id="KW-0812">Transmembrane</keyword>
<proteinExistence type="predicted"/>
<keyword evidence="1" id="KW-0472">Membrane</keyword>
<dbReference type="RefSeq" id="WP_120571959.1">
    <property type="nucleotide sequence ID" value="NZ_CP024087.1"/>
</dbReference>